<sequence>MKDRGLDMGDIGTVLRSDVRLARCQLADLFGVYYGTITANIKAIIRSGAVRPSFEGTLVQVGNTVLPECYDMEMVIALAFRLNSPAAERIRRYIVQRMVVGSGKPAPTIFLSCGKGAVVN</sequence>
<organism evidence="1">
    <name type="scientific">termite gut metagenome</name>
    <dbReference type="NCBI Taxonomy" id="433724"/>
    <lineage>
        <taxon>unclassified sequences</taxon>
        <taxon>metagenomes</taxon>
        <taxon>organismal metagenomes</taxon>
    </lineage>
</organism>
<dbReference type="AlphaFoldDB" id="S0DDZ4"/>
<proteinExistence type="predicted"/>
<protein>
    <submittedName>
        <fullName evidence="1">Uncharacterized protein</fullName>
    </submittedName>
</protein>
<name>S0DDZ4_9ZZZZ</name>
<accession>S0DDZ4</accession>
<gene>
    <name evidence="1" type="ORF">BN138_515</name>
</gene>
<dbReference type="EMBL" id="HF548292">
    <property type="protein sequence ID" value="CCO21327.1"/>
    <property type="molecule type" value="Genomic_DNA"/>
</dbReference>
<reference evidence="1" key="1">
    <citation type="submission" date="2012-10" db="EMBL/GenBank/DDBJ databases">
        <authorList>
            <person name="Sandrine L."/>
        </authorList>
    </citation>
    <scope>NUCLEOTIDE SEQUENCE</scope>
</reference>
<evidence type="ECO:0000313" key="1">
    <source>
        <dbReference type="EMBL" id="CCO21327.1"/>
    </source>
</evidence>
<reference evidence="1" key="2">
    <citation type="journal article" date="2013" name="Biotechnol. Biofuels">
        <title>Mining for hemicellulases in the fungus-growing termite Pseudacanthotermes militaris using functional metagenomics.</title>
        <authorList>
            <person name="Bastien G."/>
            <person name="Arnal G."/>
            <person name="Bozonnet S."/>
            <person name="Laguerre S."/>
            <person name="Ferreira F."/>
            <person name="Faure R."/>
            <person name="Henrissat B."/>
            <person name="Lefevre F."/>
            <person name="Robe P."/>
            <person name="Bouchez O."/>
            <person name="Noirot C."/>
            <person name="Dumon C."/>
            <person name="O'Donohue M."/>
        </authorList>
    </citation>
    <scope>NUCLEOTIDE SEQUENCE</scope>
</reference>